<dbReference type="AlphaFoldDB" id="A0A381NU02"/>
<protein>
    <submittedName>
        <fullName evidence="1">Uncharacterized protein</fullName>
    </submittedName>
</protein>
<evidence type="ECO:0000313" key="1">
    <source>
        <dbReference type="EMBL" id="SUZ58040.1"/>
    </source>
</evidence>
<proteinExistence type="predicted"/>
<reference evidence="1" key="1">
    <citation type="submission" date="2018-05" db="EMBL/GenBank/DDBJ databases">
        <authorList>
            <person name="Lanie J.A."/>
            <person name="Ng W.-L."/>
            <person name="Kazmierczak K.M."/>
            <person name="Andrzejewski T.M."/>
            <person name="Davidsen T.M."/>
            <person name="Wayne K.J."/>
            <person name="Tettelin H."/>
            <person name="Glass J.I."/>
            <person name="Rusch D."/>
            <person name="Podicherti R."/>
            <person name="Tsui H.-C.T."/>
            <person name="Winkler M.E."/>
        </authorList>
    </citation>
    <scope>NUCLEOTIDE SEQUENCE</scope>
</reference>
<name>A0A381NU02_9ZZZZ</name>
<organism evidence="1">
    <name type="scientific">marine metagenome</name>
    <dbReference type="NCBI Taxonomy" id="408172"/>
    <lineage>
        <taxon>unclassified sequences</taxon>
        <taxon>metagenomes</taxon>
        <taxon>ecological metagenomes</taxon>
    </lineage>
</organism>
<dbReference type="EMBL" id="UINC01000594">
    <property type="protein sequence ID" value="SUZ58040.1"/>
    <property type="molecule type" value="Genomic_DNA"/>
</dbReference>
<sequence>MPTVGLGAALTRPLAITGEINDKEPANVQWNALSGRGSAW</sequence>
<gene>
    <name evidence="1" type="ORF">METZ01_LOCUS10894</name>
</gene>
<accession>A0A381NU02</accession>